<name>A0ACC2ULU0_9FUNG</name>
<dbReference type="EMBL" id="QTSX02000191">
    <property type="protein sequence ID" value="KAJ9087830.1"/>
    <property type="molecule type" value="Genomic_DNA"/>
</dbReference>
<organism evidence="1 2">
    <name type="scientific">Entomophthora muscae</name>
    <dbReference type="NCBI Taxonomy" id="34485"/>
    <lineage>
        <taxon>Eukaryota</taxon>
        <taxon>Fungi</taxon>
        <taxon>Fungi incertae sedis</taxon>
        <taxon>Zoopagomycota</taxon>
        <taxon>Entomophthoromycotina</taxon>
        <taxon>Entomophthoromycetes</taxon>
        <taxon>Entomophthorales</taxon>
        <taxon>Entomophthoraceae</taxon>
        <taxon>Entomophthora</taxon>
    </lineage>
</organism>
<comment type="caution">
    <text evidence="1">The sequence shown here is derived from an EMBL/GenBank/DDBJ whole genome shotgun (WGS) entry which is preliminary data.</text>
</comment>
<gene>
    <name evidence="1" type="ORF">DSO57_1029234</name>
</gene>
<sequence length="241" mass="27994">MLKITGSTGRTIQLHSYFEQFLQITDRPNARFSPSQLLPVFNTYLNFLTVHNRDNFDAVIASMGERKVSPDMITYRIWLKGLDRTRATVHKMWNVLDHLNAQVTLKPTALRIDEGFLLMVADVFRRAGGIAAMERAILLLLEHHKATSRLECLRPQFYLSLLKEVMLPLDSSNFANKLKPAQTWLRMLAKFPPEKAHLQAYELMVSSYKPLKEQWQKYPEVKETLESLKRSHIDYVPSHLK</sequence>
<reference evidence="1" key="1">
    <citation type="submission" date="2022-04" db="EMBL/GenBank/DDBJ databases">
        <title>Genome of the entomopathogenic fungus Entomophthora muscae.</title>
        <authorList>
            <person name="Elya C."/>
            <person name="Lovett B.R."/>
            <person name="Lee E."/>
            <person name="Macias A.M."/>
            <person name="Hajek A.E."/>
            <person name="De Bivort B.L."/>
            <person name="Kasson M.T."/>
            <person name="De Fine Licht H.H."/>
            <person name="Stajich J.E."/>
        </authorList>
    </citation>
    <scope>NUCLEOTIDE SEQUENCE</scope>
    <source>
        <strain evidence="1">Berkeley</strain>
    </source>
</reference>
<dbReference type="Proteomes" id="UP001165960">
    <property type="component" value="Unassembled WGS sequence"/>
</dbReference>
<evidence type="ECO:0000313" key="1">
    <source>
        <dbReference type="EMBL" id="KAJ9087830.1"/>
    </source>
</evidence>
<proteinExistence type="predicted"/>
<evidence type="ECO:0000313" key="2">
    <source>
        <dbReference type="Proteomes" id="UP001165960"/>
    </source>
</evidence>
<protein>
    <submittedName>
        <fullName evidence="1">Uncharacterized protein</fullName>
    </submittedName>
</protein>
<keyword evidence="2" id="KW-1185">Reference proteome</keyword>
<accession>A0ACC2ULU0</accession>